<dbReference type="InterPro" id="IPR002774">
    <property type="entry name" value="Flagellin_arc-type"/>
</dbReference>
<name>A0AAV3T214_9EURY</name>
<dbReference type="GO" id="GO:0097588">
    <property type="term" value="P:archaeal or bacterial-type flagellum-dependent cell motility"/>
    <property type="evidence" value="ECO:0007669"/>
    <property type="project" value="InterPro"/>
</dbReference>
<keyword evidence="2" id="KW-1185">Reference proteome</keyword>
<dbReference type="Pfam" id="PF01917">
    <property type="entry name" value="Flagellin_arch-type"/>
    <property type="match status" value="1"/>
</dbReference>
<accession>A0AAV3T214</accession>
<proteinExistence type="predicted"/>
<dbReference type="GO" id="GO:0005198">
    <property type="term" value="F:structural molecule activity"/>
    <property type="evidence" value="ECO:0007669"/>
    <property type="project" value="InterPro"/>
</dbReference>
<dbReference type="Proteomes" id="UP001500194">
    <property type="component" value="Unassembled WGS sequence"/>
</dbReference>
<evidence type="ECO:0000313" key="1">
    <source>
        <dbReference type="EMBL" id="GAA0652252.1"/>
    </source>
</evidence>
<evidence type="ECO:0000313" key="2">
    <source>
        <dbReference type="Proteomes" id="UP001500194"/>
    </source>
</evidence>
<comment type="caution">
    <text evidence="1">The sequence shown here is derived from an EMBL/GenBank/DDBJ whole genome shotgun (WGS) entry which is preliminary data.</text>
</comment>
<dbReference type="GeneID" id="68573899"/>
<dbReference type="SUPFAM" id="SSF69318">
    <property type="entry name" value="Integrin alpha N-terminal domain"/>
    <property type="match status" value="1"/>
</dbReference>
<gene>
    <name evidence="1" type="ORF">GCM10009019_14250</name>
</gene>
<dbReference type="EMBL" id="BAAADU010000002">
    <property type="protein sequence ID" value="GAA0652252.1"/>
    <property type="molecule type" value="Genomic_DNA"/>
</dbReference>
<dbReference type="RefSeq" id="WP_227260888.1">
    <property type="nucleotide sequence ID" value="NZ_BAAADU010000002.1"/>
</dbReference>
<protein>
    <submittedName>
        <fullName evidence="1">Uncharacterized protein</fullName>
    </submittedName>
</protein>
<dbReference type="AlphaFoldDB" id="A0AAV3T214"/>
<reference evidence="1 2" key="1">
    <citation type="journal article" date="2019" name="Int. J. Syst. Evol. Microbiol.">
        <title>The Global Catalogue of Microorganisms (GCM) 10K type strain sequencing project: providing services to taxonomists for standard genome sequencing and annotation.</title>
        <authorList>
            <consortium name="The Broad Institute Genomics Platform"/>
            <consortium name="The Broad Institute Genome Sequencing Center for Infectious Disease"/>
            <person name="Wu L."/>
            <person name="Ma J."/>
        </authorList>
    </citation>
    <scope>NUCLEOTIDE SEQUENCE [LARGE SCALE GENOMIC DNA]</scope>
    <source>
        <strain evidence="1 2">JCM 16327</strain>
    </source>
</reference>
<dbReference type="PANTHER" id="PTHR42200">
    <property type="entry name" value="ARCHAEAL FLAGELLA-RELATED PROTEIN F-RELATED"/>
    <property type="match status" value="1"/>
</dbReference>
<dbReference type="InterPro" id="IPR028994">
    <property type="entry name" value="Integrin_alpha_N"/>
</dbReference>
<dbReference type="PANTHER" id="PTHR42200:SF2">
    <property type="entry name" value="ARCHAEAL FLAGELLA-RELATED PROTEIN F"/>
    <property type="match status" value="1"/>
</dbReference>
<sequence length="438" mass="45811">MASVSASHVILFIAAVAVAAMLAGTATGVANDVSTAIRDTGQDYGETLDTDFAIISDPGSSAIYNASETTVTLLVKNTGENVLSTNPDRVDTLIDGQFVQETDITVLDGDYWRPGNVARITLNTTIDEGAHRVVVRSNERRSLLTFPFYGSAADLSGDVVFSGSVKLYDADTQAVTTYLNETVPEGLGPSQDFDEDGAADIPYVNQSGALKIAYGNGTNVTLPGQPFTSDSTNEGTRVAVGTWNGSDRSIFFGNNSGIYGVTLDSRDVFTVADQSNAQANGIIGITDFDGDSADELLFVTSNPGITFLDDDGTVHSSSQSLSSPLGVGTPGDFDDDGNVGVPYRDGSGYISILEFTSGSLTSYQPNGVQEQPETGTGMGAADIDDDDTPEIIYVEYASNAGDPAPIRYMQGPSGDIGYILTESGEQVIVDTDTTIGVA</sequence>
<organism evidence="1 2">
    <name type="scientific">Salarchaeum japonicum</name>
    <dbReference type="NCBI Taxonomy" id="555573"/>
    <lineage>
        <taxon>Archaea</taxon>
        <taxon>Methanobacteriati</taxon>
        <taxon>Methanobacteriota</taxon>
        <taxon>Stenosarchaea group</taxon>
        <taxon>Halobacteria</taxon>
        <taxon>Halobacteriales</taxon>
        <taxon>Halobacteriaceae</taxon>
    </lineage>
</organism>